<evidence type="ECO:0000256" key="1">
    <source>
        <dbReference type="SAM" id="MobiDB-lite"/>
    </source>
</evidence>
<feature type="transmembrane region" description="Helical" evidence="2">
    <location>
        <begin position="244"/>
        <end position="265"/>
    </location>
</feature>
<comment type="caution">
    <text evidence="3">The sequence shown here is derived from an EMBL/GenBank/DDBJ whole genome shotgun (WGS) entry which is preliminary data.</text>
</comment>
<dbReference type="SUPFAM" id="SSF52540">
    <property type="entry name" value="P-loop containing nucleoside triphosphate hydrolases"/>
    <property type="match status" value="1"/>
</dbReference>
<dbReference type="EMBL" id="ANPE02000169">
    <property type="protein sequence ID" value="EMY33553.1"/>
    <property type="molecule type" value="Genomic_DNA"/>
</dbReference>
<organism evidence="3 4">
    <name type="scientific">Arthrobacter crystallopoietes BAB-32</name>
    <dbReference type="NCBI Taxonomy" id="1246476"/>
    <lineage>
        <taxon>Bacteria</taxon>
        <taxon>Bacillati</taxon>
        <taxon>Actinomycetota</taxon>
        <taxon>Actinomycetes</taxon>
        <taxon>Micrococcales</taxon>
        <taxon>Micrococcaceae</taxon>
        <taxon>Crystallibacter</taxon>
    </lineage>
</organism>
<keyword evidence="2" id="KW-1133">Transmembrane helix</keyword>
<accession>N1V5L3</accession>
<evidence type="ECO:0000313" key="4">
    <source>
        <dbReference type="Proteomes" id="UP000010729"/>
    </source>
</evidence>
<evidence type="ECO:0000313" key="3">
    <source>
        <dbReference type="EMBL" id="EMY33553.1"/>
    </source>
</evidence>
<keyword evidence="2" id="KW-0472">Membrane</keyword>
<proteinExistence type="predicted"/>
<dbReference type="OrthoDB" id="3268000at2"/>
<keyword evidence="2" id="KW-0812">Transmembrane</keyword>
<gene>
    <name evidence="3" type="ORF">D477_014166</name>
</gene>
<dbReference type="InterPro" id="IPR027417">
    <property type="entry name" value="P-loop_NTPase"/>
</dbReference>
<feature type="transmembrane region" description="Helical" evidence="2">
    <location>
        <begin position="213"/>
        <end position="232"/>
    </location>
</feature>
<feature type="region of interest" description="Disordered" evidence="1">
    <location>
        <begin position="271"/>
        <end position="314"/>
    </location>
</feature>
<name>N1V5L3_9MICC</name>
<sequence>MFPVMSLRIYRLARSGGIETNPTTFGQRAGAFASAATELGTATLLTRREPTGLNGYLILPEKSVNLNAALHLGQTVGARAEIAELSDDLADVPVIGELVFRPSPALRETQAGIDPTELPRLLANTIPAGAWVAATLRAPSTRERKHHTAWLSHRLGTAVPVHHSMSANAVVMTITAGGSSREEVRSMLHQVTAGLPGFDLDSDVVFPARRHRFVFGLAVGALLAAATLFGLPQIPYELPGWLPVALYGVAAIAAAVGLGALTGRIKSPDTRLRSRLDRADFPAPPARRGKPSPPRKERTIKGQNGAPDKQLPASDGDYPFAPNSFIVAPTVIVGMVSPHAGAVSGETVTRSRATPPAMLQPIGPMIGTNEDGRAHLSAPELLFGTAIVGRPGSGKSVITRTLFGWSCLERVRPSGRPGYPGSRNALIAFESKGDGVDKYLGWAHALGDKALLVDVGDPSTRAIDMFAVPGDNAARASFFTNAMRYAFGDQAIGDRSFETLVAVLTAALTVTDEVLEMIEGRNGQFIPLGRSPIFYAHLLLGGHSDATGVELGNGIKSVAVKLRNRDTPNLELEAAYTAIASLYEGRTESARRSFLEAPRNKISQLLALDHWWSPARPKITWEQVLSGHRSVIINTGSPRNGMMLDDSQNQQMSSLLMYSLQHAIKRVCSGWLEQGRSVSLFADELALLAGSSPEVISWLRDQGRSYGCRPFLATQRPEQLPALLRNNILTYATLISFAQNDPTTAREIADNVATGGDWSAEDIQHLEPFTVVVRSQVDQRRQSAFIVKLPNFEADMAGYPAAQGYAAVTA</sequence>
<dbReference type="Proteomes" id="UP000010729">
    <property type="component" value="Unassembled WGS sequence"/>
</dbReference>
<keyword evidence="4" id="KW-1185">Reference proteome</keyword>
<evidence type="ECO:0000256" key="2">
    <source>
        <dbReference type="SAM" id="Phobius"/>
    </source>
</evidence>
<feature type="compositionally biased region" description="Basic and acidic residues" evidence="1">
    <location>
        <begin position="271"/>
        <end position="280"/>
    </location>
</feature>
<reference evidence="3 4" key="1">
    <citation type="journal article" date="2013" name="Genome Announc.">
        <title>Draft Genome Sequence of Arthrobacter crystallopoietes Strain BAB-32, Revealing Genes for Bioremediation.</title>
        <authorList>
            <person name="Joshi M.N."/>
            <person name="Pandit A.S."/>
            <person name="Sharma A."/>
            <person name="Pandya R.V."/>
            <person name="Desai S.M."/>
            <person name="Saxena A.K."/>
            <person name="Bagatharia S.B."/>
        </authorList>
    </citation>
    <scope>NUCLEOTIDE SEQUENCE [LARGE SCALE GENOMIC DNA]</scope>
    <source>
        <strain evidence="3 4">BAB-32</strain>
    </source>
</reference>
<dbReference type="Gene3D" id="3.40.50.300">
    <property type="entry name" value="P-loop containing nucleotide triphosphate hydrolases"/>
    <property type="match status" value="1"/>
</dbReference>
<dbReference type="AlphaFoldDB" id="N1V5L3"/>
<protein>
    <submittedName>
        <fullName evidence="3">Uncharacterized protein</fullName>
    </submittedName>
</protein>